<dbReference type="PANTHER" id="PTHR22792:SF131">
    <property type="entry name" value="LA-RELATED PROTEIN LARP4B"/>
    <property type="match status" value="1"/>
</dbReference>
<accession>A0ABP0QQU4</accession>
<dbReference type="InterPro" id="IPR006630">
    <property type="entry name" value="La_HTH"/>
</dbReference>
<keyword evidence="7" id="KW-1185">Reference proteome</keyword>
<dbReference type="SUPFAM" id="SSF54928">
    <property type="entry name" value="RNA-binding domain, RBD"/>
    <property type="match status" value="1"/>
</dbReference>
<evidence type="ECO:0000256" key="4">
    <source>
        <dbReference type="SAM" id="MobiDB-lite"/>
    </source>
</evidence>
<evidence type="ECO:0000256" key="3">
    <source>
        <dbReference type="PROSITE-ProRule" id="PRU00332"/>
    </source>
</evidence>
<evidence type="ECO:0000313" key="7">
    <source>
        <dbReference type="Proteomes" id="UP001642484"/>
    </source>
</evidence>
<feature type="region of interest" description="Disordered" evidence="4">
    <location>
        <begin position="262"/>
        <end position="390"/>
    </location>
</feature>
<dbReference type="InterPro" id="IPR058699">
    <property type="entry name" value="RRM_LARP4/4B"/>
</dbReference>
<dbReference type="SUPFAM" id="SSF46785">
    <property type="entry name" value="Winged helix' DNA-binding domain"/>
    <property type="match status" value="1"/>
</dbReference>
<feature type="domain" description="HTH La-type RNA-binding" evidence="5">
    <location>
        <begin position="16"/>
        <end position="105"/>
    </location>
</feature>
<dbReference type="Proteomes" id="UP001642484">
    <property type="component" value="Unassembled WGS sequence"/>
</dbReference>
<protein>
    <recommendedName>
        <fullName evidence="5">HTH La-type RNA-binding domain-containing protein</fullName>
    </recommendedName>
</protein>
<evidence type="ECO:0000259" key="5">
    <source>
        <dbReference type="PROSITE" id="PS50961"/>
    </source>
</evidence>
<reference evidence="6 7" key="1">
    <citation type="submission" date="2024-02" db="EMBL/GenBank/DDBJ databases">
        <authorList>
            <person name="Chen Y."/>
            <person name="Shah S."/>
            <person name="Dougan E. K."/>
            <person name="Thang M."/>
            <person name="Chan C."/>
        </authorList>
    </citation>
    <scope>NUCLEOTIDE SEQUENCE [LARGE SCALE GENOMIC DNA]</scope>
</reference>
<sequence length="390" mass="42995">MEAETPGGADAPKPKDTKDKSVDEQIQDALEAMLSKKSLVKDQFLASKMNPQMYIPISVLLQHDRLQSLRATQMQVAAAAAKSKRLGVDDQRTMVRPVFKSKRHIVILRDLPDGTTEEEILSLFSTGPYAENVVSVKPEVNNTWFVKFVDEVAPEVVLWLRSQTFKGKPVNAAIKSEHFLRSFFPVNQSMGFVPPGLPPMDEGDVHPMHGFPPAPFPGGKGAGCPDFMPPPGMMPPMQMGMPYEMPVEPNMQFGLQSPGFWKPWGSRHRQPPLTFSPDCPRIGNDQVAPQMESWGTGAPSKGKSKGKEDFSKGKSKKGKGTSGKWSIDWEDSAPPGYKGIKGKPSWYDESEDVAQVVPLDDRIRPPRERKASDVKAPKMKWAVKSGGESG</sequence>
<dbReference type="InterPro" id="IPR036390">
    <property type="entry name" value="WH_DNA-bd_sf"/>
</dbReference>
<organism evidence="6 7">
    <name type="scientific">Durusdinium trenchii</name>
    <dbReference type="NCBI Taxonomy" id="1381693"/>
    <lineage>
        <taxon>Eukaryota</taxon>
        <taxon>Sar</taxon>
        <taxon>Alveolata</taxon>
        <taxon>Dinophyceae</taxon>
        <taxon>Suessiales</taxon>
        <taxon>Symbiodiniaceae</taxon>
        <taxon>Durusdinium</taxon>
    </lineage>
</organism>
<evidence type="ECO:0000256" key="1">
    <source>
        <dbReference type="ARBA" id="ARBA00022553"/>
    </source>
</evidence>
<feature type="compositionally biased region" description="Basic and acidic residues" evidence="4">
    <location>
        <begin position="359"/>
        <end position="376"/>
    </location>
</feature>
<dbReference type="Gene3D" id="1.10.10.10">
    <property type="entry name" value="Winged helix-like DNA-binding domain superfamily/Winged helix DNA-binding domain"/>
    <property type="match status" value="1"/>
</dbReference>
<dbReference type="InterPro" id="IPR036388">
    <property type="entry name" value="WH-like_DNA-bd_sf"/>
</dbReference>
<proteinExistence type="predicted"/>
<dbReference type="SMART" id="SM00715">
    <property type="entry name" value="LA"/>
    <property type="match status" value="1"/>
</dbReference>
<feature type="compositionally biased region" description="Basic and acidic residues" evidence="4">
    <location>
        <begin position="12"/>
        <end position="22"/>
    </location>
</feature>
<dbReference type="Pfam" id="PF26088">
    <property type="entry name" value="RRM_LARP4"/>
    <property type="match status" value="1"/>
</dbReference>
<evidence type="ECO:0000313" key="6">
    <source>
        <dbReference type="EMBL" id="CAK9089317.1"/>
    </source>
</evidence>
<dbReference type="InterPro" id="IPR045180">
    <property type="entry name" value="La_dom_prot"/>
</dbReference>
<keyword evidence="1" id="KW-0597">Phosphoprotein</keyword>
<evidence type="ECO:0000256" key="2">
    <source>
        <dbReference type="ARBA" id="ARBA00022884"/>
    </source>
</evidence>
<name>A0ABP0QQU4_9DINO</name>
<dbReference type="PROSITE" id="PS50961">
    <property type="entry name" value="HTH_LA"/>
    <property type="match status" value="1"/>
</dbReference>
<feature type="region of interest" description="Disordered" evidence="4">
    <location>
        <begin position="1"/>
        <end position="22"/>
    </location>
</feature>
<comment type="caution">
    <text evidence="6">The sequence shown here is derived from an EMBL/GenBank/DDBJ whole genome shotgun (WGS) entry which is preliminary data.</text>
</comment>
<keyword evidence="2 3" id="KW-0694">RNA-binding</keyword>
<dbReference type="InterPro" id="IPR035979">
    <property type="entry name" value="RBD_domain_sf"/>
</dbReference>
<dbReference type="EMBL" id="CAXAMN010024696">
    <property type="protein sequence ID" value="CAK9089317.1"/>
    <property type="molecule type" value="Genomic_DNA"/>
</dbReference>
<gene>
    <name evidence="6" type="ORF">CCMP2556_LOCUS43004</name>
</gene>
<dbReference type="PANTHER" id="PTHR22792">
    <property type="entry name" value="LUPUS LA PROTEIN-RELATED"/>
    <property type="match status" value="1"/>
</dbReference>